<dbReference type="RefSeq" id="WP_026813951.1">
    <property type="nucleotide sequence ID" value="NZ_BMWP01000022.1"/>
</dbReference>
<protein>
    <recommendedName>
        <fullName evidence="4">Sulfur reduction protein DsrE</fullName>
    </recommendedName>
</protein>
<evidence type="ECO:0000313" key="3">
    <source>
        <dbReference type="Proteomes" id="UP000634668"/>
    </source>
</evidence>
<name>A0A918J1G0_9FLAO</name>
<comment type="caution">
    <text evidence="2">The sequence shown here is derived from an EMBL/GenBank/DDBJ whole genome shotgun (WGS) entry which is preliminary data.</text>
</comment>
<feature type="chain" id="PRO_5037884933" description="Sulfur reduction protein DsrE" evidence="1">
    <location>
        <begin position="23"/>
        <end position="138"/>
    </location>
</feature>
<reference evidence="2" key="2">
    <citation type="submission" date="2020-09" db="EMBL/GenBank/DDBJ databases">
        <authorList>
            <person name="Sun Q."/>
            <person name="Kim S."/>
        </authorList>
    </citation>
    <scope>NUCLEOTIDE SEQUENCE</scope>
    <source>
        <strain evidence="2">KCTC 12113</strain>
    </source>
</reference>
<gene>
    <name evidence="2" type="ORF">GCM10007383_28950</name>
</gene>
<dbReference type="Gene3D" id="3.40.1260.10">
    <property type="entry name" value="DsrEFH-like"/>
    <property type="match status" value="1"/>
</dbReference>
<evidence type="ECO:0000313" key="2">
    <source>
        <dbReference type="EMBL" id="GGW42575.1"/>
    </source>
</evidence>
<evidence type="ECO:0008006" key="4">
    <source>
        <dbReference type="Google" id="ProtNLM"/>
    </source>
</evidence>
<accession>A0A918J1G0</accession>
<organism evidence="2 3">
    <name type="scientific">Arenibacter certesii</name>
    <dbReference type="NCBI Taxonomy" id="228955"/>
    <lineage>
        <taxon>Bacteria</taxon>
        <taxon>Pseudomonadati</taxon>
        <taxon>Bacteroidota</taxon>
        <taxon>Flavobacteriia</taxon>
        <taxon>Flavobacteriales</taxon>
        <taxon>Flavobacteriaceae</taxon>
        <taxon>Arenibacter</taxon>
    </lineage>
</organism>
<dbReference type="AlphaFoldDB" id="A0A918J1G0"/>
<dbReference type="SUPFAM" id="SSF75169">
    <property type="entry name" value="DsrEFH-like"/>
    <property type="match status" value="1"/>
</dbReference>
<keyword evidence="3" id="KW-1185">Reference proteome</keyword>
<dbReference type="InterPro" id="IPR027396">
    <property type="entry name" value="DsrEFH-like"/>
</dbReference>
<reference evidence="2" key="1">
    <citation type="journal article" date="2014" name="Int. J. Syst. Evol. Microbiol.">
        <title>Complete genome sequence of Corynebacterium casei LMG S-19264T (=DSM 44701T), isolated from a smear-ripened cheese.</title>
        <authorList>
            <consortium name="US DOE Joint Genome Institute (JGI-PGF)"/>
            <person name="Walter F."/>
            <person name="Albersmeier A."/>
            <person name="Kalinowski J."/>
            <person name="Ruckert C."/>
        </authorList>
    </citation>
    <scope>NUCLEOTIDE SEQUENCE</scope>
    <source>
        <strain evidence="2">KCTC 12113</strain>
    </source>
</reference>
<proteinExistence type="predicted"/>
<sequence>MKIKTLLILAGAFLMLPFQMKAQNTAPNVNYTALVKNSNSLTGVIETAEELMIANPNNFGEFQIVFCGKSIHQITDAQIMNPILNRIDSKPIKIVACGFSLNKFKVDRSKVPQGIQTVENGILHQLQLLKKGYLNLDL</sequence>
<feature type="signal peptide" evidence="1">
    <location>
        <begin position="1"/>
        <end position="22"/>
    </location>
</feature>
<evidence type="ECO:0000256" key="1">
    <source>
        <dbReference type="SAM" id="SignalP"/>
    </source>
</evidence>
<dbReference type="Proteomes" id="UP000634668">
    <property type="component" value="Unassembled WGS sequence"/>
</dbReference>
<keyword evidence="1" id="KW-0732">Signal</keyword>
<dbReference type="EMBL" id="BMWP01000022">
    <property type="protein sequence ID" value="GGW42575.1"/>
    <property type="molecule type" value="Genomic_DNA"/>
</dbReference>